<accession>A0A5C3KDF3</accession>
<dbReference type="Proteomes" id="UP000307440">
    <property type="component" value="Unassembled WGS sequence"/>
</dbReference>
<evidence type="ECO:0000313" key="1">
    <source>
        <dbReference type="EMBL" id="TFK18031.1"/>
    </source>
</evidence>
<evidence type="ECO:0000313" key="2">
    <source>
        <dbReference type="Proteomes" id="UP000307440"/>
    </source>
</evidence>
<dbReference type="AlphaFoldDB" id="A0A5C3KDF3"/>
<reference evidence="1 2" key="1">
    <citation type="journal article" date="2019" name="Nat. Ecol. Evol.">
        <title>Megaphylogeny resolves global patterns of mushroom evolution.</title>
        <authorList>
            <person name="Varga T."/>
            <person name="Krizsan K."/>
            <person name="Foldi C."/>
            <person name="Dima B."/>
            <person name="Sanchez-Garcia M."/>
            <person name="Sanchez-Ramirez S."/>
            <person name="Szollosi G.J."/>
            <person name="Szarkandi J.G."/>
            <person name="Papp V."/>
            <person name="Albert L."/>
            <person name="Andreopoulos W."/>
            <person name="Angelini C."/>
            <person name="Antonin V."/>
            <person name="Barry K.W."/>
            <person name="Bougher N.L."/>
            <person name="Buchanan P."/>
            <person name="Buyck B."/>
            <person name="Bense V."/>
            <person name="Catcheside P."/>
            <person name="Chovatia M."/>
            <person name="Cooper J."/>
            <person name="Damon W."/>
            <person name="Desjardin D."/>
            <person name="Finy P."/>
            <person name="Geml J."/>
            <person name="Haridas S."/>
            <person name="Hughes K."/>
            <person name="Justo A."/>
            <person name="Karasinski D."/>
            <person name="Kautmanova I."/>
            <person name="Kiss B."/>
            <person name="Kocsube S."/>
            <person name="Kotiranta H."/>
            <person name="LaButti K.M."/>
            <person name="Lechner B.E."/>
            <person name="Liimatainen K."/>
            <person name="Lipzen A."/>
            <person name="Lukacs Z."/>
            <person name="Mihaltcheva S."/>
            <person name="Morgado L.N."/>
            <person name="Niskanen T."/>
            <person name="Noordeloos M.E."/>
            <person name="Ohm R.A."/>
            <person name="Ortiz-Santana B."/>
            <person name="Ovrebo C."/>
            <person name="Racz N."/>
            <person name="Riley R."/>
            <person name="Savchenko A."/>
            <person name="Shiryaev A."/>
            <person name="Soop K."/>
            <person name="Spirin V."/>
            <person name="Szebenyi C."/>
            <person name="Tomsovsky M."/>
            <person name="Tulloss R.E."/>
            <person name="Uehling J."/>
            <person name="Grigoriev I.V."/>
            <person name="Vagvolgyi C."/>
            <person name="Papp T."/>
            <person name="Martin F.M."/>
            <person name="Miettinen O."/>
            <person name="Hibbett D.S."/>
            <person name="Nagy L.G."/>
        </authorList>
    </citation>
    <scope>NUCLEOTIDE SEQUENCE [LARGE SCALE GENOMIC DNA]</scope>
    <source>
        <strain evidence="1 2">CBS 121175</strain>
    </source>
</reference>
<organism evidence="1 2">
    <name type="scientific">Coprinopsis marcescibilis</name>
    <name type="common">Agaric fungus</name>
    <name type="synonym">Psathyrella marcescibilis</name>
    <dbReference type="NCBI Taxonomy" id="230819"/>
    <lineage>
        <taxon>Eukaryota</taxon>
        <taxon>Fungi</taxon>
        <taxon>Dikarya</taxon>
        <taxon>Basidiomycota</taxon>
        <taxon>Agaricomycotina</taxon>
        <taxon>Agaricomycetes</taxon>
        <taxon>Agaricomycetidae</taxon>
        <taxon>Agaricales</taxon>
        <taxon>Agaricineae</taxon>
        <taxon>Psathyrellaceae</taxon>
        <taxon>Coprinopsis</taxon>
    </lineage>
</organism>
<keyword evidence="2" id="KW-1185">Reference proteome</keyword>
<dbReference type="EMBL" id="ML210440">
    <property type="protein sequence ID" value="TFK18031.1"/>
    <property type="molecule type" value="Genomic_DNA"/>
</dbReference>
<sequence>MPPVRFCDAPVGPGIVTSVPLLNRLETRSCDFLDDCQIYNGIELLPEIREISLSDPLALTADSMVGRIVGFFERRRESLRGRSNGGASIILRVKSVGDAGQIDVLRSSLAVLGITLEVGVPSQSEGYQ</sequence>
<proteinExistence type="predicted"/>
<gene>
    <name evidence="1" type="ORF">FA15DRAFT_710270</name>
</gene>
<protein>
    <submittedName>
        <fullName evidence="1">Uncharacterized protein</fullName>
    </submittedName>
</protein>
<name>A0A5C3KDF3_COPMA</name>